<reference evidence="2 3" key="1">
    <citation type="submission" date="2024-03" db="EMBL/GenBank/DDBJ databases">
        <title>The Acrasis kona genome and developmental transcriptomes reveal deep origins of eukaryotic multicellular pathways.</title>
        <authorList>
            <person name="Sheikh S."/>
            <person name="Fu C.-J."/>
            <person name="Brown M.W."/>
            <person name="Baldauf S.L."/>
        </authorList>
    </citation>
    <scope>NUCLEOTIDE SEQUENCE [LARGE SCALE GENOMIC DNA]</scope>
    <source>
        <strain evidence="2 3">ATCC MYA-3509</strain>
    </source>
</reference>
<dbReference type="AlphaFoldDB" id="A0AAW2ZLS0"/>
<evidence type="ECO:0000256" key="1">
    <source>
        <dbReference type="SAM" id="SignalP"/>
    </source>
</evidence>
<feature type="signal peptide" evidence="1">
    <location>
        <begin position="1"/>
        <end position="19"/>
    </location>
</feature>
<keyword evidence="3" id="KW-1185">Reference proteome</keyword>
<evidence type="ECO:0000313" key="2">
    <source>
        <dbReference type="EMBL" id="KAL0489629.1"/>
    </source>
</evidence>
<keyword evidence="1" id="KW-0732">Signal</keyword>
<dbReference type="EMBL" id="JAOPGA020001576">
    <property type="protein sequence ID" value="KAL0489629.1"/>
    <property type="molecule type" value="Genomic_DNA"/>
</dbReference>
<protein>
    <submittedName>
        <fullName evidence="2">F-box/LRR repeat-containing protein</fullName>
    </submittedName>
</protein>
<sequence>MNLLTRVVLLCCLIFTVLCQNFTMDRKIIQANFALDGVHDPDTNTIYYLTKGALYKVNITKQKVEQSPLIDEFIHAPFLDKKNEQILFFTRANDRVSTLHYLDTKSLNITKSIEVPQIGEFSPEEALFHPETRTAILYGFLFYPKKGVVDPTRVINIDDLSVKDLSPFKIYGRVDSNGAACIYDKQRNKGYFLSQIVDKNTTNPQLSLTEINYNAPGDVTIIDRIINLPIADSVELALDVEKNIIYGAMLYYKSNSTSPNLMQINLNNGDVKAVRHEYDAWGLFVDEQTHSVYFSCGEEPGETAKLITTDEKFEKFEDAGMTSGNLHFGRGILVRDQDQDPTVFFITFPMGVNILNR</sequence>
<proteinExistence type="predicted"/>
<dbReference type="SUPFAM" id="SSF82171">
    <property type="entry name" value="DPP6 N-terminal domain-like"/>
    <property type="match status" value="1"/>
</dbReference>
<organism evidence="2 3">
    <name type="scientific">Acrasis kona</name>
    <dbReference type="NCBI Taxonomy" id="1008807"/>
    <lineage>
        <taxon>Eukaryota</taxon>
        <taxon>Discoba</taxon>
        <taxon>Heterolobosea</taxon>
        <taxon>Tetramitia</taxon>
        <taxon>Eutetramitia</taxon>
        <taxon>Acrasidae</taxon>
        <taxon>Acrasis</taxon>
    </lineage>
</organism>
<name>A0AAW2ZLS0_9EUKA</name>
<accession>A0AAW2ZLS0</accession>
<evidence type="ECO:0000313" key="3">
    <source>
        <dbReference type="Proteomes" id="UP001431209"/>
    </source>
</evidence>
<feature type="chain" id="PRO_5043968818" evidence="1">
    <location>
        <begin position="20"/>
        <end position="357"/>
    </location>
</feature>
<dbReference type="Proteomes" id="UP001431209">
    <property type="component" value="Unassembled WGS sequence"/>
</dbReference>
<comment type="caution">
    <text evidence="2">The sequence shown here is derived from an EMBL/GenBank/DDBJ whole genome shotgun (WGS) entry which is preliminary data.</text>
</comment>
<gene>
    <name evidence="2" type="ORF">AKO1_010554</name>
</gene>